<evidence type="ECO:0000259" key="8">
    <source>
        <dbReference type="Pfam" id="PF02229"/>
    </source>
</evidence>
<keyword evidence="3" id="KW-0805">Transcription regulation</keyword>
<protein>
    <submittedName>
        <fullName evidence="9">Activated RNA polymerase II transcriptional coactivator p15</fullName>
    </submittedName>
</protein>
<dbReference type="GO" id="GO:0003713">
    <property type="term" value="F:transcription coactivator activity"/>
    <property type="evidence" value="ECO:0007669"/>
    <property type="project" value="InterPro"/>
</dbReference>
<dbReference type="InterPro" id="IPR009044">
    <property type="entry name" value="ssDNA-bd_transcriptional_reg"/>
</dbReference>
<comment type="similarity">
    <text evidence="2">Belongs to the transcriptional coactivator PC4 family.</text>
</comment>
<keyword evidence="4" id="KW-0238">DNA-binding</keyword>
<evidence type="ECO:0000313" key="10">
    <source>
        <dbReference type="Proteomes" id="UP000076154"/>
    </source>
</evidence>
<dbReference type="GO" id="GO:0060261">
    <property type="term" value="P:positive regulation of transcription initiation by RNA polymerase II"/>
    <property type="evidence" value="ECO:0007669"/>
    <property type="project" value="InterPro"/>
</dbReference>
<keyword evidence="5" id="KW-0804">Transcription</keyword>
<keyword evidence="10" id="KW-1185">Reference proteome</keyword>
<dbReference type="SUPFAM" id="SSF54447">
    <property type="entry name" value="ssDNA-binding transcriptional regulator domain"/>
    <property type="match status" value="1"/>
</dbReference>
<feature type="region of interest" description="Disordered" evidence="7">
    <location>
        <begin position="1"/>
        <end position="87"/>
    </location>
</feature>
<comment type="caution">
    <text evidence="9">The sequence shown here is derived from an EMBL/GenBank/DDBJ whole genome shotgun (WGS) entry which is preliminary data.</text>
</comment>
<comment type="subcellular location">
    <subcellularLocation>
        <location evidence="1">Nucleus</location>
    </subcellularLocation>
</comment>
<organism evidence="9 10">
    <name type="scientific">Hypsizygus marmoreus</name>
    <name type="common">White beech mushroom</name>
    <name type="synonym">Agaricus marmoreus</name>
    <dbReference type="NCBI Taxonomy" id="39966"/>
    <lineage>
        <taxon>Eukaryota</taxon>
        <taxon>Fungi</taxon>
        <taxon>Dikarya</taxon>
        <taxon>Basidiomycota</taxon>
        <taxon>Agaricomycotina</taxon>
        <taxon>Agaricomycetes</taxon>
        <taxon>Agaricomycetidae</taxon>
        <taxon>Agaricales</taxon>
        <taxon>Tricholomatineae</taxon>
        <taxon>Lyophyllaceae</taxon>
        <taxon>Hypsizygus</taxon>
    </lineage>
</organism>
<evidence type="ECO:0000256" key="2">
    <source>
        <dbReference type="ARBA" id="ARBA00009001"/>
    </source>
</evidence>
<sequence length="175" mass="19480">MARKVVSSDEEDQLANDNSEYEESEAEEQTRKPTTKERPSRNQKRKAPKEDSESEPEAPLVSVANDKPSRSKKPKTEESDIAKLGLGKEMLKSASDSVIVKSTSDGEKYLELGKKKRATVRSFKGMPLLDIREFYGADGDEKPGKKGISLTLEQWEALKNSSSTIDDLFAALKKK</sequence>
<dbReference type="InParanoid" id="A0A369JBK3"/>
<evidence type="ECO:0000256" key="4">
    <source>
        <dbReference type="ARBA" id="ARBA00023125"/>
    </source>
</evidence>
<proteinExistence type="inferred from homology"/>
<gene>
    <name evidence="9" type="primary">Sub1</name>
    <name evidence="9" type="ORF">Hypma_002641</name>
</gene>
<dbReference type="PANTHER" id="PTHR13215">
    <property type="entry name" value="RNA POLYMERASE II TRANSCRIPTIONAL COACTIVATOR"/>
    <property type="match status" value="1"/>
</dbReference>
<evidence type="ECO:0000313" key="9">
    <source>
        <dbReference type="EMBL" id="RDB16804.1"/>
    </source>
</evidence>
<dbReference type="STRING" id="39966.A0A369JBK3"/>
<evidence type="ECO:0000256" key="5">
    <source>
        <dbReference type="ARBA" id="ARBA00023163"/>
    </source>
</evidence>
<dbReference type="GO" id="GO:0005634">
    <property type="term" value="C:nucleus"/>
    <property type="evidence" value="ECO:0007669"/>
    <property type="project" value="UniProtKB-SubCell"/>
</dbReference>
<dbReference type="GO" id="GO:0003677">
    <property type="term" value="F:DNA binding"/>
    <property type="evidence" value="ECO:0007669"/>
    <property type="project" value="UniProtKB-KW"/>
</dbReference>
<dbReference type="OrthoDB" id="2505440at2759"/>
<dbReference type="InterPro" id="IPR045125">
    <property type="entry name" value="Sub1/Tcp4-like"/>
</dbReference>
<reference evidence="9" key="1">
    <citation type="submission" date="2018-04" db="EMBL/GenBank/DDBJ databases">
        <title>Whole genome sequencing of Hypsizygus marmoreus.</title>
        <authorList>
            <person name="Choi I.-G."/>
            <person name="Min B."/>
            <person name="Kim J.-G."/>
            <person name="Kim S."/>
            <person name="Oh Y.-L."/>
            <person name="Kong W.-S."/>
            <person name="Park H."/>
            <person name="Jeong J."/>
            <person name="Song E.-S."/>
        </authorList>
    </citation>
    <scope>NUCLEOTIDE SEQUENCE [LARGE SCALE GENOMIC DNA]</scope>
    <source>
        <strain evidence="9">51987-8</strain>
    </source>
</reference>
<feature type="compositionally biased region" description="Acidic residues" evidence="7">
    <location>
        <begin position="8"/>
        <end position="27"/>
    </location>
</feature>
<name>A0A369JBK3_HYPMA</name>
<accession>A0A369JBK3</accession>
<evidence type="ECO:0000256" key="3">
    <source>
        <dbReference type="ARBA" id="ARBA00023015"/>
    </source>
</evidence>
<dbReference type="Proteomes" id="UP000076154">
    <property type="component" value="Unassembled WGS sequence"/>
</dbReference>
<dbReference type="InterPro" id="IPR003173">
    <property type="entry name" value="PC4_C"/>
</dbReference>
<feature type="domain" description="Transcriptional coactivator p15 (PC4) C-terminal" evidence="8">
    <location>
        <begin position="111"/>
        <end position="160"/>
    </location>
</feature>
<dbReference type="Gene3D" id="2.30.31.10">
    <property type="entry name" value="Transcriptional Coactivator Pc4, Chain A"/>
    <property type="match status" value="1"/>
</dbReference>
<evidence type="ECO:0000256" key="7">
    <source>
        <dbReference type="SAM" id="MobiDB-lite"/>
    </source>
</evidence>
<dbReference type="Pfam" id="PF02229">
    <property type="entry name" value="PC4"/>
    <property type="match status" value="1"/>
</dbReference>
<dbReference type="FunCoup" id="A0A369JBK3">
    <property type="interactions" value="183"/>
</dbReference>
<dbReference type="EMBL" id="LUEZ02000122">
    <property type="protein sequence ID" value="RDB16804.1"/>
    <property type="molecule type" value="Genomic_DNA"/>
</dbReference>
<dbReference type="AlphaFoldDB" id="A0A369JBK3"/>
<evidence type="ECO:0000256" key="1">
    <source>
        <dbReference type="ARBA" id="ARBA00004123"/>
    </source>
</evidence>
<feature type="compositionally biased region" description="Basic and acidic residues" evidence="7">
    <location>
        <begin position="28"/>
        <end position="40"/>
    </location>
</feature>
<keyword evidence="6" id="KW-0539">Nucleus</keyword>
<evidence type="ECO:0000256" key="6">
    <source>
        <dbReference type="ARBA" id="ARBA00023242"/>
    </source>
</evidence>